<dbReference type="Gene3D" id="2.60.410.10">
    <property type="entry name" value="D-Ala-D-Ala carboxypeptidase, C-terminal domain"/>
    <property type="match status" value="1"/>
</dbReference>
<evidence type="ECO:0000256" key="1">
    <source>
        <dbReference type="ARBA" id="ARBA00003217"/>
    </source>
</evidence>
<dbReference type="InterPro" id="IPR001967">
    <property type="entry name" value="Peptidase_S11_N"/>
</dbReference>
<dbReference type="RefSeq" id="WP_093855127.1">
    <property type="nucleotide sequence ID" value="NZ_BJVZ01000003.1"/>
</dbReference>
<sequence>MKKKLHVLRLIILIVMFTFSSFIINPQLANASSLDIQAESAILVDADTGEILFEKEADIALPPASMTKMMTEYLVLEAINNGSIDWETTTQITEYAYEVSSNPLFSGIGLRLDHPYTVKELYDAMVIYSDNATTIALAELIAGSEAEFVNMMNEKAEEMGLTDYKFVNSTGLPNSTLGDNYPEGTDPEGENLMSASDTAKLAYHLLKDYPEVLDVSSVPTKEFEGHEMINYNWMLPNMPGHLAQFSYDGLDGLKTGHTDLAGYTFTGTAERNGKRMISVVMRTESKQERFNETRKLLDYGFNNFETVTLYDQGHQIEDKSVIEVEKGQEDQVEIEANQAIETTVKNGEQENYSVTYEFHEDVLTEDGTLVAPVEEGLEVGQMVLTYNGENEYGNIVNDEQISVPLVTTEGVEKSNWFVLLLQGIGDFFVNLFASIKGLFT</sequence>
<evidence type="ECO:0000256" key="2">
    <source>
        <dbReference type="ARBA" id="ARBA00004752"/>
    </source>
</evidence>
<keyword evidence="9" id="KW-0133">Cell shape</keyword>
<keyword evidence="5 17" id="KW-0121">Carboxypeptidase</keyword>
<dbReference type="InterPro" id="IPR018044">
    <property type="entry name" value="Peptidase_S11"/>
</dbReference>
<feature type="domain" description="Peptidase S11 D-Ala-D-Ala carboxypeptidase A C-terminal" evidence="16">
    <location>
        <begin position="304"/>
        <end position="413"/>
    </location>
</feature>
<protein>
    <recommendedName>
        <fullName evidence="4">serine-type D-Ala-D-Ala carboxypeptidase</fullName>
        <ecNumber evidence="4">3.4.16.4</ecNumber>
    </recommendedName>
</protein>
<evidence type="ECO:0000256" key="12">
    <source>
        <dbReference type="ARBA" id="ARBA00034000"/>
    </source>
</evidence>
<name>A0A1G9W520_9BACI</name>
<evidence type="ECO:0000256" key="10">
    <source>
        <dbReference type="ARBA" id="ARBA00022984"/>
    </source>
</evidence>
<dbReference type="PANTHER" id="PTHR21581:SF11">
    <property type="entry name" value="D-ALANYL-D-ALANINE CARBOXYPEPTIDASE DACA"/>
    <property type="match status" value="1"/>
</dbReference>
<comment type="catalytic activity">
    <reaction evidence="12">
        <text>Preferential cleavage: (Ac)2-L-Lys-D-Ala-|-D-Ala. Also transpeptidation of peptidyl-alanyl moieties that are N-acyl substituents of D-alanine.</text>
        <dbReference type="EC" id="3.4.16.4"/>
    </reaction>
</comment>
<dbReference type="OrthoDB" id="9791132at2"/>
<keyword evidence="6" id="KW-0645">Protease</keyword>
<dbReference type="GO" id="GO:0009252">
    <property type="term" value="P:peptidoglycan biosynthetic process"/>
    <property type="evidence" value="ECO:0007669"/>
    <property type="project" value="UniProtKB-UniPathway"/>
</dbReference>
<dbReference type="InterPro" id="IPR012907">
    <property type="entry name" value="Peptidase_S11_C"/>
</dbReference>
<reference evidence="17 18" key="1">
    <citation type="submission" date="2016-10" db="EMBL/GenBank/DDBJ databases">
        <authorList>
            <person name="de Groot N.N."/>
        </authorList>
    </citation>
    <scope>NUCLEOTIDE SEQUENCE [LARGE SCALE GENOMIC DNA]</scope>
    <source>
        <strain evidence="17 18">CGMCC 1.3442</strain>
    </source>
</reference>
<dbReference type="GO" id="GO:0006508">
    <property type="term" value="P:proteolysis"/>
    <property type="evidence" value="ECO:0007669"/>
    <property type="project" value="UniProtKB-KW"/>
</dbReference>
<evidence type="ECO:0000256" key="11">
    <source>
        <dbReference type="ARBA" id="ARBA00023316"/>
    </source>
</evidence>
<evidence type="ECO:0000259" key="16">
    <source>
        <dbReference type="SMART" id="SM00936"/>
    </source>
</evidence>
<dbReference type="Pfam" id="PF00768">
    <property type="entry name" value="Peptidase_S11"/>
    <property type="match status" value="1"/>
</dbReference>
<dbReference type="SUPFAM" id="SSF56601">
    <property type="entry name" value="beta-lactamase/transpeptidase-like"/>
    <property type="match status" value="1"/>
</dbReference>
<dbReference type="GO" id="GO:0009002">
    <property type="term" value="F:serine-type D-Ala-D-Ala carboxypeptidase activity"/>
    <property type="evidence" value="ECO:0007669"/>
    <property type="project" value="UniProtKB-EC"/>
</dbReference>
<gene>
    <name evidence="17" type="ORF">SAMN05216498_0605</name>
</gene>
<evidence type="ECO:0000256" key="14">
    <source>
        <dbReference type="PIRSR" id="PIRSR618044-2"/>
    </source>
</evidence>
<dbReference type="InterPro" id="IPR015956">
    <property type="entry name" value="Peniciliin-bd_prot_C_sf"/>
</dbReference>
<dbReference type="PANTHER" id="PTHR21581">
    <property type="entry name" value="D-ALANYL-D-ALANINE CARBOXYPEPTIDASE"/>
    <property type="match status" value="1"/>
</dbReference>
<dbReference type="GO" id="GO:0071555">
    <property type="term" value="P:cell wall organization"/>
    <property type="evidence" value="ECO:0007669"/>
    <property type="project" value="UniProtKB-KW"/>
</dbReference>
<keyword evidence="10" id="KW-0573">Peptidoglycan synthesis</keyword>
<dbReference type="EC" id="3.4.16.4" evidence="4"/>
<comment type="function">
    <text evidence="1">Removes C-terminal D-alanyl residues from sugar-peptide cell wall precursors.</text>
</comment>
<evidence type="ECO:0000256" key="13">
    <source>
        <dbReference type="PIRSR" id="PIRSR618044-1"/>
    </source>
</evidence>
<keyword evidence="11" id="KW-0961">Cell wall biogenesis/degradation</keyword>
<dbReference type="Pfam" id="PF07943">
    <property type="entry name" value="PBP5_C"/>
    <property type="match status" value="1"/>
</dbReference>
<accession>A0A1G9W520</accession>
<evidence type="ECO:0000313" key="17">
    <source>
        <dbReference type="EMBL" id="SDM79589.1"/>
    </source>
</evidence>
<dbReference type="EMBL" id="FNIG01000001">
    <property type="protein sequence ID" value="SDM79589.1"/>
    <property type="molecule type" value="Genomic_DNA"/>
</dbReference>
<dbReference type="AlphaFoldDB" id="A0A1G9W520"/>
<feature type="active site" description="Acyl-ester intermediate" evidence="13">
    <location>
        <position position="65"/>
    </location>
</feature>
<dbReference type="Gene3D" id="3.40.710.10">
    <property type="entry name" value="DD-peptidase/beta-lactamase superfamily"/>
    <property type="match status" value="1"/>
</dbReference>
<comment type="pathway">
    <text evidence="2">Cell wall biogenesis; peptidoglycan biosynthesis.</text>
</comment>
<dbReference type="PRINTS" id="PR00725">
    <property type="entry name" value="DADACBPTASE1"/>
</dbReference>
<dbReference type="UniPathway" id="UPA00219"/>
<feature type="active site" evidence="13">
    <location>
        <position position="129"/>
    </location>
</feature>
<keyword evidence="8" id="KW-0378">Hydrolase</keyword>
<evidence type="ECO:0000313" key="18">
    <source>
        <dbReference type="Proteomes" id="UP000199334"/>
    </source>
</evidence>
<evidence type="ECO:0000256" key="4">
    <source>
        <dbReference type="ARBA" id="ARBA00012448"/>
    </source>
</evidence>
<comment type="similarity">
    <text evidence="3 15">Belongs to the peptidase S11 family.</text>
</comment>
<evidence type="ECO:0000256" key="3">
    <source>
        <dbReference type="ARBA" id="ARBA00007164"/>
    </source>
</evidence>
<keyword evidence="18" id="KW-1185">Reference proteome</keyword>
<feature type="active site" description="Proton acceptor" evidence="13">
    <location>
        <position position="68"/>
    </location>
</feature>
<evidence type="ECO:0000256" key="7">
    <source>
        <dbReference type="ARBA" id="ARBA00022729"/>
    </source>
</evidence>
<evidence type="ECO:0000256" key="5">
    <source>
        <dbReference type="ARBA" id="ARBA00022645"/>
    </source>
</evidence>
<dbReference type="GO" id="GO:0008360">
    <property type="term" value="P:regulation of cell shape"/>
    <property type="evidence" value="ECO:0007669"/>
    <property type="project" value="UniProtKB-KW"/>
</dbReference>
<evidence type="ECO:0000256" key="6">
    <source>
        <dbReference type="ARBA" id="ARBA00022670"/>
    </source>
</evidence>
<feature type="binding site" evidence="14">
    <location>
        <position position="254"/>
    </location>
    <ligand>
        <name>substrate</name>
    </ligand>
</feature>
<proteinExistence type="inferred from homology"/>
<organism evidence="17 18">
    <name type="scientific">Tenuibacillus multivorans</name>
    <dbReference type="NCBI Taxonomy" id="237069"/>
    <lineage>
        <taxon>Bacteria</taxon>
        <taxon>Bacillati</taxon>
        <taxon>Bacillota</taxon>
        <taxon>Bacilli</taxon>
        <taxon>Bacillales</taxon>
        <taxon>Bacillaceae</taxon>
        <taxon>Tenuibacillus</taxon>
    </lineage>
</organism>
<dbReference type="SUPFAM" id="SSF69189">
    <property type="entry name" value="Penicillin-binding protein associated domain"/>
    <property type="match status" value="1"/>
</dbReference>
<dbReference type="Proteomes" id="UP000199334">
    <property type="component" value="Unassembled WGS sequence"/>
</dbReference>
<dbReference type="SMART" id="SM00936">
    <property type="entry name" value="PBP5_C"/>
    <property type="match status" value="1"/>
</dbReference>
<dbReference type="InterPro" id="IPR012338">
    <property type="entry name" value="Beta-lactam/transpept-like"/>
</dbReference>
<evidence type="ECO:0000256" key="9">
    <source>
        <dbReference type="ARBA" id="ARBA00022960"/>
    </source>
</evidence>
<dbReference type="STRING" id="237069.SAMN05216498_0605"/>
<evidence type="ECO:0000256" key="8">
    <source>
        <dbReference type="ARBA" id="ARBA00022801"/>
    </source>
</evidence>
<dbReference type="InterPro" id="IPR037167">
    <property type="entry name" value="Peptidase_S11_C_sf"/>
</dbReference>
<keyword evidence="7" id="KW-0732">Signal</keyword>
<evidence type="ECO:0000256" key="15">
    <source>
        <dbReference type="RuleBase" id="RU004016"/>
    </source>
</evidence>